<evidence type="ECO:0000256" key="2">
    <source>
        <dbReference type="ARBA" id="ARBA00023002"/>
    </source>
</evidence>
<comment type="similarity">
    <text evidence="1">Belongs to the nitroreductase family.</text>
</comment>
<dbReference type="Gene3D" id="3.40.109.10">
    <property type="entry name" value="NADH Oxidase"/>
    <property type="match status" value="1"/>
</dbReference>
<keyword evidence="2" id="KW-0560">Oxidoreductase</keyword>
<dbReference type="PANTHER" id="PTHR43673:SF10">
    <property type="entry name" value="NADH DEHYDROGENASE_NAD(P)H NITROREDUCTASE XCC3605-RELATED"/>
    <property type="match status" value="1"/>
</dbReference>
<feature type="region of interest" description="Disordered" evidence="3">
    <location>
        <begin position="201"/>
        <end position="222"/>
    </location>
</feature>
<sequence length="234" mass="26328">MRKHCLDSYVWPLNVVIRHIPIHARNADPQTRHITIMTSSNSRTAEHPIDRQFLERWSPRAFAQDTIPEASLLTFLEAARWAPSSYNSQPWRFVYARRDTAHWTRFLGFLNEFNRGWAQHAAAILIVLSKRTFTPPGATDEVALASHSFDTGAAWGYFALQASLSGWKAHGLAGIERERIRAELAIPDDYAVEAAIAIGRPGDKSSLPEGLQKRETPSPRHPLATFAAEGQFVF</sequence>
<dbReference type="EMBL" id="CP012748">
    <property type="protein sequence ID" value="ALL69713.1"/>
    <property type="molecule type" value="Genomic_DNA"/>
</dbReference>
<evidence type="ECO:0000256" key="1">
    <source>
        <dbReference type="ARBA" id="ARBA00007118"/>
    </source>
</evidence>
<organism evidence="5 6">
    <name type="scientific">Paraburkholderia caribensis MBA4</name>
    <dbReference type="NCBI Taxonomy" id="1323664"/>
    <lineage>
        <taxon>Bacteria</taxon>
        <taxon>Pseudomonadati</taxon>
        <taxon>Pseudomonadota</taxon>
        <taxon>Betaproteobacteria</taxon>
        <taxon>Burkholderiales</taxon>
        <taxon>Burkholderiaceae</taxon>
        <taxon>Paraburkholderia</taxon>
    </lineage>
</organism>
<dbReference type="GO" id="GO:0016491">
    <property type="term" value="F:oxidoreductase activity"/>
    <property type="evidence" value="ECO:0007669"/>
    <property type="project" value="UniProtKB-KW"/>
</dbReference>
<name>A0A0P0RLF1_9BURK</name>
<dbReference type="KEGG" id="bcai:K788_0006211"/>
<dbReference type="SUPFAM" id="SSF55469">
    <property type="entry name" value="FMN-dependent nitroreductase-like"/>
    <property type="match status" value="1"/>
</dbReference>
<dbReference type="AlphaFoldDB" id="A0A0P0RLF1"/>
<evidence type="ECO:0000256" key="3">
    <source>
        <dbReference type="SAM" id="MobiDB-lite"/>
    </source>
</evidence>
<feature type="domain" description="Nitroreductase" evidence="4">
    <location>
        <begin position="55"/>
        <end position="200"/>
    </location>
</feature>
<dbReference type="InterPro" id="IPR029479">
    <property type="entry name" value="Nitroreductase"/>
</dbReference>
<evidence type="ECO:0000313" key="6">
    <source>
        <dbReference type="Proteomes" id="UP000019146"/>
    </source>
</evidence>
<accession>A0A0P0RLF1</accession>
<dbReference type="PANTHER" id="PTHR43673">
    <property type="entry name" value="NAD(P)H NITROREDUCTASE YDGI-RELATED"/>
    <property type="match status" value="1"/>
</dbReference>
<proteinExistence type="inferred from homology"/>
<dbReference type="Pfam" id="PF00881">
    <property type="entry name" value="Nitroreductase"/>
    <property type="match status" value="1"/>
</dbReference>
<keyword evidence="5" id="KW-0614">Plasmid</keyword>
<evidence type="ECO:0000259" key="4">
    <source>
        <dbReference type="Pfam" id="PF00881"/>
    </source>
</evidence>
<dbReference type="InterPro" id="IPR000415">
    <property type="entry name" value="Nitroreductase-like"/>
</dbReference>
<gene>
    <name evidence="5" type="ORF">K788_0006211</name>
</gene>
<protein>
    <submittedName>
        <fullName evidence="5">Nitroreductase family protein</fullName>
    </submittedName>
</protein>
<geneLocation type="plasmid" evidence="6"/>
<evidence type="ECO:0000313" key="5">
    <source>
        <dbReference type="EMBL" id="ALL69713.1"/>
    </source>
</evidence>
<dbReference type="Proteomes" id="UP000019146">
    <property type="component" value="Plasmid unnamed"/>
</dbReference>
<dbReference type="CDD" id="cd02138">
    <property type="entry name" value="TdsD-like"/>
    <property type="match status" value="1"/>
</dbReference>
<reference evidence="5 6" key="1">
    <citation type="journal article" date="2014" name="Genome Announc.">
        <title>Draft Genome Sequence of the Haloacid-Degrading Burkholderia caribensis Strain MBA4.</title>
        <authorList>
            <person name="Pan Y."/>
            <person name="Kong K.F."/>
            <person name="Tsang J.S."/>
        </authorList>
    </citation>
    <scope>NUCLEOTIDE SEQUENCE [LARGE SCALE GENOMIC DNA]</scope>
    <source>
        <strain evidence="5 6">MBA4</strain>
        <plasmid evidence="6">Plasmid</plasmid>
    </source>
</reference>